<feature type="compositionally biased region" description="Polar residues" evidence="13">
    <location>
        <begin position="194"/>
        <end position="206"/>
    </location>
</feature>
<dbReference type="FunFam" id="1.10.565.10:FF:000029">
    <property type="entry name" value="Ecdysone-induced protein 75B, isoform B"/>
    <property type="match status" value="1"/>
</dbReference>
<reference evidence="16" key="2">
    <citation type="journal article" date="2015" name="Gigascience">
        <title>Reconstructing a comprehensive transcriptome assembly of a white-pupal translocated strain of the pest fruit fly Bactrocera cucurbitae.</title>
        <authorList>
            <person name="Sim S.B."/>
            <person name="Calla B."/>
            <person name="Hall B."/>
            <person name="DeRego T."/>
            <person name="Geib S.M."/>
        </authorList>
    </citation>
    <scope>NUCLEOTIDE SEQUENCE</scope>
</reference>
<evidence type="ECO:0000259" key="14">
    <source>
        <dbReference type="PROSITE" id="PS51030"/>
    </source>
</evidence>
<dbReference type="GO" id="GO:0005737">
    <property type="term" value="C:cytoplasm"/>
    <property type="evidence" value="ECO:0007669"/>
    <property type="project" value="UniProtKB-SubCell"/>
</dbReference>
<feature type="region of interest" description="Disordered" evidence="13">
    <location>
        <begin position="1423"/>
        <end position="1474"/>
    </location>
</feature>
<dbReference type="PRINTS" id="PR00047">
    <property type="entry name" value="STROIDFINGER"/>
</dbReference>
<evidence type="ECO:0000256" key="1">
    <source>
        <dbReference type="ARBA" id="ARBA00004123"/>
    </source>
</evidence>
<dbReference type="GO" id="GO:0000122">
    <property type="term" value="P:negative regulation of transcription by RNA polymerase II"/>
    <property type="evidence" value="ECO:0007669"/>
    <property type="project" value="TreeGrafter"/>
</dbReference>
<feature type="region of interest" description="Disordered" evidence="13">
    <location>
        <begin position="930"/>
        <end position="959"/>
    </location>
</feature>
<dbReference type="GO" id="GO:0004879">
    <property type="term" value="F:nuclear receptor activity"/>
    <property type="evidence" value="ECO:0007669"/>
    <property type="project" value="InterPro"/>
</dbReference>
<evidence type="ECO:0000256" key="7">
    <source>
        <dbReference type="ARBA" id="ARBA00023015"/>
    </source>
</evidence>
<dbReference type="GO" id="GO:0045944">
    <property type="term" value="P:positive regulation of transcription by RNA polymerase II"/>
    <property type="evidence" value="ECO:0007669"/>
    <property type="project" value="TreeGrafter"/>
</dbReference>
<comment type="similarity">
    <text evidence="3">Belongs to the nuclear hormone receptor family. NR1 subfamily.</text>
</comment>
<feature type="compositionally biased region" description="Polar residues" evidence="13">
    <location>
        <begin position="1361"/>
        <end position="1382"/>
    </location>
</feature>
<feature type="region of interest" description="Disordered" evidence="13">
    <location>
        <begin position="1273"/>
        <end position="1302"/>
    </location>
</feature>
<dbReference type="PRINTS" id="PR00546">
    <property type="entry name" value="THYROIDHORMR"/>
</dbReference>
<keyword evidence="10" id="KW-0675">Receptor</keyword>
<dbReference type="GO" id="GO:0007553">
    <property type="term" value="P:regulation of ecdysteroid metabolic process"/>
    <property type="evidence" value="ECO:0007669"/>
    <property type="project" value="UniProtKB-ARBA"/>
</dbReference>
<feature type="compositionally biased region" description="Polar residues" evidence="13">
    <location>
        <begin position="934"/>
        <end position="959"/>
    </location>
</feature>
<feature type="compositionally biased region" description="Low complexity" evidence="13">
    <location>
        <begin position="458"/>
        <end position="473"/>
    </location>
</feature>
<dbReference type="GO" id="GO:0008270">
    <property type="term" value="F:zinc ion binding"/>
    <property type="evidence" value="ECO:0007669"/>
    <property type="project" value="UniProtKB-KW"/>
</dbReference>
<accession>A0A0A1XSN4</accession>
<dbReference type="SMART" id="SM00399">
    <property type="entry name" value="ZnF_C4"/>
    <property type="match status" value="1"/>
</dbReference>
<gene>
    <name evidence="16" type="primary">Eip75B_0</name>
    <name evidence="16" type="ORF">g.11983</name>
</gene>
<feature type="compositionally biased region" description="Low complexity" evidence="13">
    <location>
        <begin position="1430"/>
        <end position="1444"/>
    </location>
</feature>
<comment type="function">
    <text evidence="12">Implicated in the regulation of ecdysone-triggered gene hierarchies. Probably plays a key role in mediating the regulation of the larval molt by 20-OH-ecdysone.</text>
</comment>
<dbReference type="PROSITE" id="PS51843">
    <property type="entry name" value="NR_LBD"/>
    <property type="match status" value="1"/>
</dbReference>
<evidence type="ECO:0000256" key="12">
    <source>
        <dbReference type="ARBA" id="ARBA00056277"/>
    </source>
</evidence>
<organism evidence="16">
    <name type="scientific">Zeugodacus cucurbitae</name>
    <name type="common">Melon fruit fly</name>
    <name type="synonym">Bactrocera cucurbitae</name>
    <dbReference type="NCBI Taxonomy" id="28588"/>
    <lineage>
        <taxon>Eukaryota</taxon>
        <taxon>Metazoa</taxon>
        <taxon>Ecdysozoa</taxon>
        <taxon>Arthropoda</taxon>
        <taxon>Hexapoda</taxon>
        <taxon>Insecta</taxon>
        <taxon>Pterygota</taxon>
        <taxon>Neoptera</taxon>
        <taxon>Endopterygota</taxon>
        <taxon>Diptera</taxon>
        <taxon>Brachycera</taxon>
        <taxon>Muscomorpha</taxon>
        <taxon>Tephritoidea</taxon>
        <taxon>Tephritidae</taxon>
        <taxon>Zeugodacus</taxon>
        <taxon>Zeugodacus</taxon>
    </lineage>
</organism>
<feature type="compositionally biased region" description="Polar residues" evidence="13">
    <location>
        <begin position="281"/>
        <end position="291"/>
    </location>
</feature>
<dbReference type="GO" id="GO:0000978">
    <property type="term" value="F:RNA polymerase II cis-regulatory region sequence-specific DNA binding"/>
    <property type="evidence" value="ECO:0007669"/>
    <property type="project" value="TreeGrafter"/>
</dbReference>
<dbReference type="FunFam" id="3.30.50.10:FF:000013">
    <property type="entry name" value="Nuclear receptor subfamily 1 group D member 2"/>
    <property type="match status" value="1"/>
</dbReference>
<feature type="region of interest" description="Disordered" evidence="13">
    <location>
        <begin position="189"/>
        <end position="240"/>
    </location>
</feature>
<dbReference type="PANTHER" id="PTHR24082">
    <property type="entry name" value="NUCLEAR HORMONE RECEPTOR"/>
    <property type="match status" value="1"/>
</dbReference>
<evidence type="ECO:0000256" key="9">
    <source>
        <dbReference type="ARBA" id="ARBA00023163"/>
    </source>
</evidence>
<evidence type="ECO:0000313" key="16">
    <source>
        <dbReference type="EMBL" id="JAD13563.1"/>
    </source>
</evidence>
<dbReference type="PROSITE" id="PS51030">
    <property type="entry name" value="NUCLEAR_REC_DBD_2"/>
    <property type="match status" value="1"/>
</dbReference>
<feature type="region of interest" description="Disordered" evidence="13">
    <location>
        <begin position="1342"/>
        <end position="1387"/>
    </location>
</feature>
<dbReference type="GO" id="GO:0030154">
    <property type="term" value="P:cell differentiation"/>
    <property type="evidence" value="ECO:0007669"/>
    <property type="project" value="TreeGrafter"/>
</dbReference>
<dbReference type="EMBL" id="GBXI01000729">
    <property type="protein sequence ID" value="JAD13563.1"/>
    <property type="molecule type" value="Transcribed_RNA"/>
</dbReference>
<feature type="region of interest" description="Disordered" evidence="13">
    <location>
        <begin position="276"/>
        <end position="309"/>
    </location>
</feature>
<dbReference type="GO" id="GO:0018990">
    <property type="term" value="P:ecdysis, chitin-based cuticle"/>
    <property type="evidence" value="ECO:0007669"/>
    <property type="project" value="UniProtKB-ARBA"/>
</dbReference>
<dbReference type="GO" id="GO:0035075">
    <property type="term" value="P:response to ecdysone"/>
    <property type="evidence" value="ECO:0007669"/>
    <property type="project" value="UniProtKB-ARBA"/>
</dbReference>
<feature type="compositionally biased region" description="Polar residues" evidence="13">
    <location>
        <begin position="474"/>
        <end position="504"/>
    </location>
</feature>
<dbReference type="PANTHER" id="PTHR24082:SF473">
    <property type="entry name" value="ECDYSONE-INDUCED PROTEIN 75B, ISOFORM B"/>
    <property type="match status" value="1"/>
</dbReference>
<evidence type="ECO:0000259" key="15">
    <source>
        <dbReference type="PROSITE" id="PS51843"/>
    </source>
</evidence>
<evidence type="ECO:0000256" key="5">
    <source>
        <dbReference type="ARBA" id="ARBA00022771"/>
    </source>
</evidence>
<dbReference type="SMART" id="SM00430">
    <property type="entry name" value="HOLI"/>
    <property type="match status" value="1"/>
</dbReference>
<dbReference type="Pfam" id="PF00105">
    <property type="entry name" value="zf-C4"/>
    <property type="match status" value="1"/>
</dbReference>
<keyword evidence="7" id="KW-0805">Transcription regulation</keyword>
<dbReference type="InterPro" id="IPR035500">
    <property type="entry name" value="NHR-like_dom_sf"/>
</dbReference>
<dbReference type="SUPFAM" id="SSF48508">
    <property type="entry name" value="Nuclear receptor ligand-binding domain"/>
    <property type="match status" value="1"/>
</dbReference>
<dbReference type="InterPro" id="IPR001728">
    <property type="entry name" value="ThyrH_rcpt"/>
</dbReference>
<proteinExistence type="inferred from homology"/>
<keyword evidence="6" id="KW-0862">Zinc</keyword>
<dbReference type="Gene3D" id="3.30.50.10">
    <property type="entry name" value="Erythroid Transcription Factor GATA-1, subunit A"/>
    <property type="match status" value="1"/>
</dbReference>
<dbReference type="CDD" id="cd07166">
    <property type="entry name" value="NR_DBD_REV_ERB"/>
    <property type="match status" value="1"/>
</dbReference>
<dbReference type="SUPFAM" id="SSF57716">
    <property type="entry name" value="Glucocorticoid receptor-like (DNA-binding domain)"/>
    <property type="match status" value="1"/>
</dbReference>
<keyword evidence="4" id="KW-0479">Metal-binding</keyword>
<protein>
    <submittedName>
        <fullName evidence="16">Ecdysone-induced protein 75B, isoform B</fullName>
    </submittedName>
</protein>
<evidence type="ECO:0000256" key="3">
    <source>
        <dbReference type="ARBA" id="ARBA00008092"/>
    </source>
</evidence>
<dbReference type="InterPro" id="IPR001723">
    <property type="entry name" value="Nuclear_hrmn_rcpt"/>
</dbReference>
<evidence type="ECO:0000256" key="2">
    <source>
        <dbReference type="ARBA" id="ARBA00004496"/>
    </source>
</evidence>
<dbReference type="PROSITE" id="PS00031">
    <property type="entry name" value="NUCLEAR_REC_DBD_1"/>
    <property type="match status" value="1"/>
</dbReference>
<dbReference type="CDD" id="cd06940">
    <property type="entry name" value="NR_LBD_REV_ERB"/>
    <property type="match status" value="1"/>
</dbReference>
<sequence>MIKRFKYIDTTSGLVNASNQASTEIDHCSDQNISGSNTLSYIKLIKTEPIDLEMAYVESNDLKEYRLENISQTNLIKKSKVSETVLKPPLTPSVNYQHVQIQTVQPRQPSVNLLNNTNAIQKVTLTPRLEIVNRSTSNDRGSDIGNIIRHSYPQQPISRDQSQHPHSLLTSARIEQRVLQRQQTDSIAGPQIIISRQPSNVMSSAPIQRRHSASPSHCEGNPTFTSSSNNSDCLSSSPPSSLRILQHFSSNRPLQPSPPPLSLQHHVRVIRDGRLYEEPSTRSVQSSRQSDSPPPLLHHHQSRSAPVSPIVSRRYSISPQDTPTSYLFQQNTIENNQGHTQVTVNNKKHEIHTSDTLGHYQRKKLNSPPLSSSTSLQTCSVIATDPSSTQVLMETPSTTLSNSQPHRYSLSSATRKYIVTTNTHQSNSIPTNLQRQQHIKFVQHKHQISSYQEDGINSSQLSADTSSSTSTGSRNFRTPVVTSSNRCTNINNNDQQLHSHTNTAMRPPPPPPPKIKNTCPSITLVNSSNGGNSTNEEPSSSIPDLEFDGTTVLCRVCGDKASGFHYGVHSCEGCKGFFRRSIQQKIQYRPCTKNQQCSILRINRNRCQYCRLKKCIAVGMSRDAVRFGRVPKREKARILAAMQQSTQNRGQQRALAGELDDQPRLIAAVLRAHLETCEFTKEKVSAMRQRARDCPSYSMPTLLACPLNPAPELQSEQEFSQRFAHVIRGVIDFAGMIPGFQLLTQDDKFTLLKAGLFDALFVRLICMFDSSINSIICLNGQVMRRDAIQNGANARFLVDSTFNFAERMNSMNLSDAEIGLFCAIVLITPDRPGLRNIELIEKMYSRLKGCLQKVINQNRSDQPDFMSKLLDTMPDLRTLSTLHTEKLVVFRTEHKELLRQQMWTMDDEQSTNVKSPVINWDDPRMDVEAKSPLGSVSSTESVDLEYTTTSTKSAPQHRINNMEPQPSALASSTPLLAATLSGPCPLRNRANSGSSGDSTTEIDIMGSHAHLTQNGLTITPIVRSHSHQQLHHHLTSVAPNRYRKLDSPTDSGIESGNEKNDCVIKAVSSGGSSSCSSPRSSVDDALDCTDTTAASTSQVTLSVSPVRSPKLIAPTSTSSLTGLASTPNSLKRQIVEDMPVLKRVLEAPPLYDTNSLMDEAYKPHKKFRALRHREIETAEADPSSTSNNSMSTEKIITPKADANNTVQSSQVVTATNSPPPFIQSTNAASTPFVTSHCTVTTASSPHSHALTGSTLNIHQQSQLHMHLTRQTTLNHSTNSNGNQNHSGNVQQQQQSSLSSTHSVLAKSLMAEPRMTPEQIKRSDIIQNYIMRDQASCSAGSIIPGTPTHTTTRSPAPVQHLSPMNQTSHHYTSIASPSSGNSQTCSSTICSSTSTTTITLTSPPNAINPTVSRWHGHSVITTTSINHRQQSVSPSSNGSSSSSSSLNGCQYFQSPHSTSAAVSPPRPSPSTLHSPPRLLELQVDISDSQQPLNLSKKSPTPPPNKLQTLVAAATAVQKYPTVSADVTVTSAKTESPQTVTTVPANSTQQVQVMLEA</sequence>
<dbReference type="Gene3D" id="1.10.565.10">
    <property type="entry name" value="Retinoid X Receptor"/>
    <property type="match status" value="1"/>
</dbReference>
<keyword evidence="11" id="KW-0539">Nucleus</keyword>
<keyword evidence="8" id="KW-0238">DNA-binding</keyword>
<keyword evidence="9" id="KW-0804">Transcription</keyword>
<dbReference type="Pfam" id="PF00104">
    <property type="entry name" value="Hormone_recep"/>
    <property type="match status" value="1"/>
</dbReference>
<feature type="compositionally biased region" description="Polar residues" evidence="13">
    <location>
        <begin position="1445"/>
        <end position="1455"/>
    </location>
</feature>
<comment type="subcellular location">
    <subcellularLocation>
        <location evidence="2">Cytoplasm</location>
    </subcellularLocation>
    <subcellularLocation>
        <location evidence="1">Nucleus</location>
    </subcellularLocation>
</comment>
<dbReference type="GO" id="GO:0020037">
    <property type="term" value="F:heme binding"/>
    <property type="evidence" value="ECO:0007669"/>
    <property type="project" value="UniProtKB-ARBA"/>
</dbReference>
<feature type="region of interest" description="Disordered" evidence="13">
    <location>
        <begin position="452"/>
        <end position="520"/>
    </location>
</feature>
<dbReference type="PRINTS" id="PR00398">
    <property type="entry name" value="STRDHORMONER"/>
</dbReference>
<evidence type="ECO:0000256" key="10">
    <source>
        <dbReference type="ARBA" id="ARBA00023170"/>
    </source>
</evidence>
<dbReference type="InterPro" id="IPR001628">
    <property type="entry name" value="Znf_hrmn_rcpt"/>
</dbReference>
<evidence type="ECO:0000256" key="11">
    <source>
        <dbReference type="ARBA" id="ARBA00023242"/>
    </source>
</evidence>
<dbReference type="GO" id="GO:0009755">
    <property type="term" value="P:hormone-mediated signaling pathway"/>
    <property type="evidence" value="ECO:0007669"/>
    <property type="project" value="TreeGrafter"/>
</dbReference>
<dbReference type="InterPro" id="IPR000536">
    <property type="entry name" value="Nucl_hrmn_rcpt_lig-bd"/>
</dbReference>
<feature type="domain" description="NR LBD" evidence="15">
    <location>
        <begin position="661"/>
        <end position="909"/>
    </location>
</feature>
<keyword evidence="5" id="KW-0863">Zinc-finger</keyword>
<feature type="compositionally biased region" description="Low complexity" evidence="13">
    <location>
        <begin position="226"/>
        <end position="240"/>
    </location>
</feature>
<evidence type="ECO:0000256" key="8">
    <source>
        <dbReference type="ARBA" id="ARBA00023125"/>
    </source>
</evidence>
<reference evidence="16" key="1">
    <citation type="submission" date="2014-11" db="EMBL/GenBank/DDBJ databases">
        <authorList>
            <person name="Geib S."/>
        </authorList>
    </citation>
    <scope>NUCLEOTIDE SEQUENCE</scope>
</reference>
<name>A0A0A1XSN4_ZEUCU</name>
<feature type="domain" description="Nuclear receptor" evidence="14">
    <location>
        <begin position="551"/>
        <end position="627"/>
    </location>
</feature>
<dbReference type="InterPro" id="IPR013088">
    <property type="entry name" value="Znf_NHR/GATA"/>
</dbReference>
<evidence type="ECO:0000256" key="13">
    <source>
        <dbReference type="SAM" id="MobiDB-lite"/>
    </source>
</evidence>
<dbReference type="OrthoDB" id="7634782at2759"/>
<evidence type="ECO:0000256" key="4">
    <source>
        <dbReference type="ARBA" id="ARBA00022723"/>
    </source>
</evidence>
<evidence type="ECO:0000256" key="6">
    <source>
        <dbReference type="ARBA" id="ARBA00022833"/>
    </source>
</evidence>
<dbReference type="InterPro" id="IPR050234">
    <property type="entry name" value="Nuclear_hormone_rcpt_NR1"/>
</dbReference>
<dbReference type="GO" id="GO:0005634">
    <property type="term" value="C:nucleus"/>
    <property type="evidence" value="ECO:0007669"/>
    <property type="project" value="UniProtKB-SubCell"/>
</dbReference>